<reference evidence="2" key="3">
    <citation type="submission" date="2023-01" db="EMBL/GenBank/DDBJ databases">
        <authorList>
            <person name="Sun Q."/>
            <person name="Evtushenko L."/>
        </authorList>
    </citation>
    <scope>NUCLEOTIDE SEQUENCE</scope>
    <source>
        <strain evidence="2">VKM B-1606</strain>
    </source>
</reference>
<dbReference type="AlphaFoldDB" id="A0A9W6IVU5"/>
<dbReference type="Pfam" id="PF19649">
    <property type="entry name" value="DUF6152"/>
    <property type="match status" value="1"/>
</dbReference>
<comment type="caution">
    <text evidence="2">The sequence shown here is derived from an EMBL/GenBank/DDBJ whole genome shotgun (WGS) entry which is preliminary data.</text>
</comment>
<keyword evidence="4" id="KW-1185">Reference proteome</keyword>
<dbReference type="Proteomes" id="UP000758856">
    <property type="component" value="Unassembled WGS sequence"/>
</dbReference>
<reference evidence="3 4" key="2">
    <citation type="submission" date="2021-01" db="EMBL/GenBank/DDBJ databases">
        <title>Genomic Encyclopedia of Type Strains, Phase IV (KMG-IV): sequencing the most valuable type-strain genomes for metagenomic binning, comparative biology and taxonomic classification.</title>
        <authorList>
            <person name="Goeker M."/>
        </authorList>
    </citation>
    <scope>NUCLEOTIDE SEQUENCE [LARGE SCALE GENOMIC DNA]</scope>
    <source>
        <strain evidence="3 4">DSM 6130</strain>
    </source>
</reference>
<name>A0A9W6IVU5_9HYPH</name>
<evidence type="ECO:0000313" key="4">
    <source>
        <dbReference type="Proteomes" id="UP000758856"/>
    </source>
</evidence>
<feature type="signal peptide" evidence="1">
    <location>
        <begin position="1"/>
        <end position="21"/>
    </location>
</feature>
<evidence type="ECO:0000256" key="1">
    <source>
        <dbReference type="SAM" id="SignalP"/>
    </source>
</evidence>
<evidence type="ECO:0000313" key="5">
    <source>
        <dbReference type="Proteomes" id="UP001143400"/>
    </source>
</evidence>
<dbReference type="InterPro" id="IPR046150">
    <property type="entry name" value="DUF6152"/>
</dbReference>
<organism evidence="2 5">
    <name type="scientific">Methylopila capsulata</name>
    <dbReference type="NCBI Taxonomy" id="61654"/>
    <lineage>
        <taxon>Bacteria</taxon>
        <taxon>Pseudomonadati</taxon>
        <taxon>Pseudomonadota</taxon>
        <taxon>Alphaproteobacteria</taxon>
        <taxon>Hyphomicrobiales</taxon>
        <taxon>Methylopilaceae</taxon>
        <taxon>Methylopila</taxon>
    </lineage>
</organism>
<dbReference type="EMBL" id="JAFBCY010000004">
    <property type="protein sequence ID" value="MBM7853244.1"/>
    <property type="molecule type" value="Genomic_DNA"/>
</dbReference>
<reference evidence="2" key="1">
    <citation type="journal article" date="2014" name="Int. J. Syst. Evol. Microbiol.">
        <title>Complete genome sequence of Corynebacterium casei LMG S-19264T (=DSM 44701T), isolated from a smear-ripened cheese.</title>
        <authorList>
            <consortium name="US DOE Joint Genome Institute (JGI-PGF)"/>
            <person name="Walter F."/>
            <person name="Albersmeier A."/>
            <person name="Kalinowski J."/>
            <person name="Ruckert C."/>
        </authorList>
    </citation>
    <scope>NUCLEOTIDE SEQUENCE</scope>
    <source>
        <strain evidence="2">VKM B-1606</strain>
    </source>
</reference>
<dbReference type="RefSeq" id="WP_271206213.1">
    <property type="nucleotide sequence ID" value="NZ_BSFF01000010.1"/>
</dbReference>
<keyword evidence="1" id="KW-0732">Signal</keyword>
<accession>A0A9W6IVU5</accession>
<protein>
    <submittedName>
        <fullName evidence="2">Uncharacterized protein</fullName>
    </submittedName>
</protein>
<dbReference type="EMBL" id="BSFF01000010">
    <property type="protein sequence ID" value="GLK57542.1"/>
    <property type="molecule type" value="Genomic_DNA"/>
</dbReference>
<dbReference type="Proteomes" id="UP001143400">
    <property type="component" value="Unassembled WGS sequence"/>
</dbReference>
<evidence type="ECO:0000313" key="3">
    <source>
        <dbReference type="EMBL" id="MBM7853244.1"/>
    </source>
</evidence>
<sequence>MKVVIVRGLTLAGLMATPALAHHGWSSYDSTKLVTLQGPVLESRHGNPHGSVTIEHQGKRWEAVLAPPRA</sequence>
<gene>
    <name evidence="2" type="ORF">GCM10008170_35620</name>
    <name evidence="3" type="ORF">JOD31_003495</name>
</gene>
<feature type="chain" id="PRO_5040906080" evidence="1">
    <location>
        <begin position="22"/>
        <end position="70"/>
    </location>
</feature>
<proteinExistence type="predicted"/>
<evidence type="ECO:0000313" key="2">
    <source>
        <dbReference type="EMBL" id="GLK57542.1"/>
    </source>
</evidence>